<feature type="compositionally biased region" description="Basic and acidic residues" evidence="1">
    <location>
        <begin position="311"/>
        <end position="321"/>
    </location>
</feature>
<dbReference type="InterPro" id="IPR036397">
    <property type="entry name" value="RNaseH_sf"/>
</dbReference>
<dbReference type="Gene3D" id="3.30.420.10">
    <property type="entry name" value="Ribonuclease H-like superfamily/Ribonuclease H"/>
    <property type="match status" value="1"/>
</dbReference>
<feature type="region of interest" description="Disordered" evidence="1">
    <location>
        <begin position="311"/>
        <end position="343"/>
    </location>
</feature>
<dbReference type="SUPFAM" id="SSF53098">
    <property type="entry name" value="Ribonuclease H-like"/>
    <property type="match status" value="1"/>
</dbReference>
<gene>
    <name evidence="2" type="ORF">Cvel_11824</name>
</gene>
<dbReference type="AlphaFoldDB" id="A0A0G4I8D3"/>
<evidence type="ECO:0008006" key="3">
    <source>
        <dbReference type="Google" id="ProtNLM"/>
    </source>
</evidence>
<accession>A0A0G4I8D3</accession>
<protein>
    <recommendedName>
        <fullName evidence="3">Integrase catalytic domain-containing protein</fullName>
    </recommendedName>
</protein>
<dbReference type="VEuPathDB" id="CryptoDB:Cvel_11824"/>
<dbReference type="GO" id="GO:0003676">
    <property type="term" value="F:nucleic acid binding"/>
    <property type="evidence" value="ECO:0007669"/>
    <property type="project" value="InterPro"/>
</dbReference>
<proteinExistence type="predicted"/>
<organism evidence="2">
    <name type="scientific">Chromera velia CCMP2878</name>
    <dbReference type="NCBI Taxonomy" id="1169474"/>
    <lineage>
        <taxon>Eukaryota</taxon>
        <taxon>Sar</taxon>
        <taxon>Alveolata</taxon>
        <taxon>Colpodellida</taxon>
        <taxon>Chromeraceae</taxon>
        <taxon>Chromera</taxon>
    </lineage>
</organism>
<dbReference type="PhylomeDB" id="A0A0G4I8D3"/>
<sequence>MEGWTLAEEDLKPTSTLLKCLFCHCKVCERKNAVIPTLHPVPDRKKKVSAFGDGRYWDTWFPNSEEAEVHGGWCASMIVDLDSDTWDIRGLRNKSGAEQLRAVQGACYEFAVILRVIHTDGALELREGWAGEWLKNNRVFLPKSPPGCSGPHKVVERAIRTARQMCAAFLADNELPDALFKHVCRGVGQTHEATHDKKTGMTPFQKRTGLPPTRKFLIGDPVICKHGKKNLELAGKEFMYCCRESSTCAIIFAIQPDNVTVLEVHPRWLKPVRRGTVQAWAERKEPFQDAPLSAVSPPTDMFPLVHSLTDAEHRGGEDGRHHGAGGEGVGGAEDSVDKNDDGLDEMGPMVPLEEIVPGELPSDRLIPDLQQAGLWKTTGLEHIRIPHTSTREGFDIIGGKLPAHVVSQMERNRNPSVASNTDLYDHSHADEPVEGEMIDAGGALPRAMYVGTAWSVSLPLKVKGATQLPATAEDVASGAFDMLMVDEFASILYNKMLGRSVDRKTKEVQVKEGETERKVKLLIPMGWRHTWKEKWVRNVLTKLME</sequence>
<evidence type="ECO:0000256" key="1">
    <source>
        <dbReference type="SAM" id="MobiDB-lite"/>
    </source>
</evidence>
<evidence type="ECO:0000313" key="2">
    <source>
        <dbReference type="EMBL" id="CEM53254.1"/>
    </source>
</evidence>
<dbReference type="InterPro" id="IPR012337">
    <property type="entry name" value="RNaseH-like_sf"/>
</dbReference>
<dbReference type="EMBL" id="CDMZ01005583">
    <property type="protein sequence ID" value="CEM53254.1"/>
    <property type="molecule type" value="Genomic_DNA"/>
</dbReference>
<reference evidence="2" key="1">
    <citation type="submission" date="2014-11" db="EMBL/GenBank/DDBJ databases">
        <authorList>
            <person name="Otto D Thomas"/>
            <person name="Naeem Raeece"/>
        </authorList>
    </citation>
    <scope>NUCLEOTIDE SEQUENCE</scope>
</reference>
<name>A0A0G4I8D3_9ALVE</name>